<name>A0AA40AYK6_9PEZI</name>
<evidence type="ECO:0000256" key="1">
    <source>
        <dbReference type="SAM" id="MobiDB-lite"/>
    </source>
</evidence>
<keyword evidence="2" id="KW-0732">Signal</keyword>
<dbReference type="Proteomes" id="UP001172102">
    <property type="component" value="Unassembled WGS sequence"/>
</dbReference>
<dbReference type="Pfam" id="PF24808">
    <property type="entry name" value="DUF7707"/>
    <property type="match status" value="1"/>
</dbReference>
<organism evidence="4 5">
    <name type="scientific">Lasiosphaeris hirsuta</name>
    <dbReference type="NCBI Taxonomy" id="260670"/>
    <lineage>
        <taxon>Eukaryota</taxon>
        <taxon>Fungi</taxon>
        <taxon>Dikarya</taxon>
        <taxon>Ascomycota</taxon>
        <taxon>Pezizomycotina</taxon>
        <taxon>Sordariomycetes</taxon>
        <taxon>Sordariomycetidae</taxon>
        <taxon>Sordariales</taxon>
        <taxon>Lasiosphaeriaceae</taxon>
        <taxon>Lasiosphaeris</taxon>
    </lineage>
</organism>
<feature type="domain" description="DUF7707" evidence="3">
    <location>
        <begin position="41"/>
        <end position="115"/>
    </location>
</feature>
<feature type="signal peptide" evidence="2">
    <location>
        <begin position="1"/>
        <end position="19"/>
    </location>
</feature>
<dbReference type="InterPro" id="IPR056124">
    <property type="entry name" value="DUF7707"/>
</dbReference>
<proteinExistence type="predicted"/>
<dbReference type="EMBL" id="JAUKUA010000002">
    <property type="protein sequence ID" value="KAK0724410.1"/>
    <property type="molecule type" value="Genomic_DNA"/>
</dbReference>
<sequence length="281" mass="28360">MYANLSGLVVFALVGSSAASTCLTPVVRTRTGRDVGSFGNTVCPNQIATCSALCGKTSTNTCTSNNNGEDNPFKSITYCYQCTCSDGSTPDLAKYAGTVPTVVCERALDNCEYSYDQVGKSPPPGACTACAQDAPPAPKATTTAVATTIATTSTPKTTPTSTTTPKTTSTTAKPTTSSAKPESTTTSTVVEETTSSTSSEVPSTTEVLSSVLSSKVSSILSSSVLSSTRGPGTTISAITVPSITRTQPPLSSSTGAAATKGMGVGVGIVGIVFVQVVRLVL</sequence>
<protein>
    <recommendedName>
        <fullName evidence="3">DUF7707 domain-containing protein</fullName>
    </recommendedName>
</protein>
<evidence type="ECO:0000313" key="5">
    <source>
        <dbReference type="Proteomes" id="UP001172102"/>
    </source>
</evidence>
<evidence type="ECO:0000259" key="3">
    <source>
        <dbReference type="Pfam" id="PF24808"/>
    </source>
</evidence>
<feature type="chain" id="PRO_5041361419" description="DUF7707 domain-containing protein" evidence="2">
    <location>
        <begin position="20"/>
        <end position="281"/>
    </location>
</feature>
<evidence type="ECO:0000313" key="4">
    <source>
        <dbReference type="EMBL" id="KAK0724410.1"/>
    </source>
</evidence>
<feature type="region of interest" description="Disordered" evidence="1">
    <location>
        <begin position="148"/>
        <end position="205"/>
    </location>
</feature>
<evidence type="ECO:0000256" key="2">
    <source>
        <dbReference type="SAM" id="SignalP"/>
    </source>
</evidence>
<gene>
    <name evidence="4" type="ORF">B0H67DRAFT_103813</name>
</gene>
<accession>A0AA40AYK6</accession>
<keyword evidence="5" id="KW-1185">Reference proteome</keyword>
<reference evidence="4" key="1">
    <citation type="submission" date="2023-06" db="EMBL/GenBank/DDBJ databases">
        <title>Genome-scale phylogeny and comparative genomics of the fungal order Sordariales.</title>
        <authorList>
            <consortium name="Lawrence Berkeley National Laboratory"/>
            <person name="Hensen N."/>
            <person name="Bonometti L."/>
            <person name="Westerberg I."/>
            <person name="Brannstrom I.O."/>
            <person name="Guillou S."/>
            <person name="Cros-Aarteil S."/>
            <person name="Calhoun S."/>
            <person name="Haridas S."/>
            <person name="Kuo A."/>
            <person name="Mondo S."/>
            <person name="Pangilinan J."/>
            <person name="Riley R."/>
            <person name="Labutti K."/>
            <person name="Andreopoulos B."/>
            <person name="Lipzen A."/>
            <person name="Chen C."/>
            <person name="Yanf M."/>
            <person name="Daum C."/>
            <person name="Ng V."/>
            <person name="Clum A."/>
            <person name="Steindorff A."/>
            <person name="Ohm R."/>
            <person name="Martin F."/>
            <person name="Silar P."/>
            <person name="Natvig D."/>
            <person name="Lalanne C."/>
            <person name="Gautier V."/>
            <person name="Ament-Velasquez S.L."/>
            <person name="Kruys A."/>
            <person name="Hutchinson M.I."/>
            <person name="Powell A.J."/>
            <person name="Barry K."/>
            <person name="Miller A.N."/>
            <person name="Grigoriev I.V."/>
            <person name="Debuchy R."/>
            <person name="Gladieux P."/>
            <person name="Thoren M.H."/>
            <person name="Johannesson H."/>
        </authorList>
    </citation>
    <scope>NUCLEOTIDE SEQUENCE</scope>
    <source>
        <strain evidence="4">SMH4607-1</strain>
    </source>
</reference>
<comment type="caution">
    <text evidence="4">The sequence shown here is derived from an EMBL/GenBank/DDBJ whole genome shotgun (WGS) entry which is preliminary data.</text>
</comment>
<dbReference type="AlphaFoldDB" id="A0AA40AYK6"/>